<evidence type="ECO:0000313" key="3">
    <source>
        <dbReference type="Proteomes" id="UP001333818"/>
    </source>
</evidence>
<evidence type="ECO:0000313" key="2">
    <source>
        <dbReference type="EMBL" id="MEE3718258.1"/>
    </source>
</evidence>
<proteinExistence type="predicted"/>
<name>A0AAW9Q5T5_9CYAN</name>
<dbReference type="NCBIfam" id="TIGR01764">
    <property type="entry name" value="excise"/>
    <property type="match status" value="1"/>
</dbReference>
<keyword evidence="3" id="KW-1185">Reference proteome</keyword>
<protein>
    <submittedName>
        <fullName evidence="2">Helix-turn-helix domain-containing protein</fullName>
    </submittedName>
</protein>
<dbReference type="Proteomes" id="UP001333818">
    <property type="component" value="Unassembled WGS sequence"/>
</dbReference>
<gene>
    <name evidence="2" type="ORF">V2H45_16080</name>
</gene>
<dbReference type="InterPro" id="IPR010093">
    <property type="entry name" value="SinI_DNA-bd"/>
</dbReference>
<sequence length="148" mass="16665">MIKRTSFNLVNDKYLQEVASAKSLQKQLENNSVMPKLVGSDGQEVAIPEAVFAVLQKAVQLMASGKKISILPSDCELTPQQAADILNVSRPFFMGLLQDRVISSQKVGTHHRIRLQDVVDYKKSRDSERKELLDELIQMGEEEGFYEV</sequence>
<dbReference type="AlphaFoldDB" id="A0AAW9Q5T5"/>
<feature type="domain" description="Helix-turn-helix" evidence="1">
    <location>
        <begin position="77"/>
        <end position="125"/>
    </location>
</feature>
<accession>A0AAW9Q5T5</accession>
<dbReference type="EMBL" id="JAZBJZ010000069">
    <property type="protein sequence ID" value="MEE3718258.1"/>
    <property type="molecule type" value="Genomic_DNA"/>
</dbReference>
<organism evidence="2 3">
    <name type="scientific">Tumidithrix elongata BACA0141</name>
    <dbReference type="NCBI Taxonomy" id="2716417"/>
    <lineage>
        <taxon>Bacteria</taxon>
        <taxon>Bacillati</taxon>
        <taxon>Cyanobacteriota</taxon>
        <taxon>Cyanophyceae</taxon>
        <taxon>Pseudanabaenales</taxon>
        <taxon>Pseudanabaenaceae</taxon>
        <taxon>Tumidithrix</taxon>
        <taxon>Tumidithrix elongata</taxon>
    </lineage>
</organism>
<dbReference type="GO" id="GO:0003677">
    <property type="term" value="F:DNA binding"/>
    <property type="evidence" value="ECO:0007669"/>
    <property type="project" value="InterPro"/>
</dbReference>
<comment type="caution">
    <text evidence="2">The sequence shown here is derived from an EMBL/GenBank/DDBJ whole genome shotgun (WGS) entry which is preliminary data.</text>
</comment>
<reference evidence="2" key="1">
    <citation type="submission" date="2024-01" db="EMBL/GenBank/DDBJ databases">
        <title>Bank of Algae and Cyanobacteria of the Azores (BACA) strain genomes.</title>
        <authorList>
            <person name="Luz R."/>
            <person name="Cordeiro R."/>
            <person name="Fonseca A."/>
            <person name="Goncalves V."/>
        </authorList>
    </citation>
    <scope>NUCLEOTIDE SEQUENCE</scope>
    <source>
        <strain evidence="2">BACA0141</strain>
    </source>
</reference>
<evidence type="ECO:0000259" key="1">
    <source>
        <dbReference type="Pfam" id="PF12728"/>
    </source>
</evidence>
<dbReference type="RefSeq" id="WP_330484690.1">
    <property type="nucleotide sequence ID" value="NZ_JAZBJZ010000069.1"/>
</dbReference>
<dbReference type="InterPro" id="IPR041657">
    <property type="entry name" value="HTH_17"/>
</dbReference>
<dbReference type="Pfam" id="PF12728">
    <property type="entry name" value="HTH_17"/>
    <property type="match status" value="1"/>
</dbReference>